<feature type="transmembrane region" description="Helical" evidence="1">
    <location>
        <begin position="79"/>
        <end position="99"/>
    </location>
</feature>
<dbReference type="PANTHER" id="PTHR23542">
    <property type="match status" value="1"/>
</dbReference>
<organism evidence="2 3">
    <name type="scientific">Saccharopolyspora halophila</name>
    <dbReference type="NCBI Taxonomy" id="405551"/>
    <lineage>
        <taxon>Bacteria</taxon>
        <taxon>Bacillati</taxon>
        <taxon>Actinomycetota</taxon>
        <taxon>Actinomycetes</taxon>
        <taxon>Pseudonocardiales</taxon>
        <taxon>Pseudonocardiaceae</taxon>
        <taxon>Saccharopolyspora</taxon>
    </lineage>
</organism>
<dbReference type="Proteomes" id="UP001501218">
    <property type="component" value="Unassembled WGS sequence"/>
</dbReference>
<dbReference type="Pfam" id="PF07690">
    <property type="entry name" value="MFS_1"/>
    <property type="match status" value="1"/>
</dbReference>
<evidence type="ECO:0000256" key="1">
    <source>
        <dbReference type="SAM" id="Phobius"/>
    </source>
</evidence>
<feature type="transmembrane region" description="Helical" evidence="1">
    <location>
        <begin position="169"/>
        <end position="186"/>
    </location>
</feature>
<dbReference type="RefSeq" id="WP_344137551.1">
    <property type="nucleotide sequence ID" value="NZ_BAAARA010000024.1"/>
</dbReference>
<dbReference type="InterPro" id="IPR036259">
    <property type="entry name" value="MFS_trans_sf"/>
</dbReference>
<reference evidence="2 3" key="1">
    <citation type="journal article" date="2019" name="Int. J. Syst. Evol. Microbiol.">
        <title>The Global Catalogue of Microorganisms (GCM) 10K type strain sequencing project: providing services to taxonomists for standard genome sequencing and annotation.</title>
        <authorList>
            <consortium name="The Broad Institute Genomics Platform"/>
            <consortium name="The Broad Institute Genome Sequencing Center for Infectious Disease"/>
            <person name="Wu L."/>
            <person name="Ma J."/>
        </authorList>
    </citation>
    <scope>NUCLEOTIDE SEQUENCE [LARGE SCALE GENOMIC DNA]</scope>
    <source>
        <strain evidence="2 3">JCM 16221</strain>
    </source>
</reference>
<feature type="transmembrane region" description="Helical" evidence="1">
    <location>
        <begin position="361"/>
        <end position="384"/>
    </location>
</feature>
<feature type="transmembrane region" description="Helical" evidence="1">
    <location>
        <begin position="217"/>
        <end position="238"/>
    </location>
</feature>
<keyword evidence="1" id="KW-1133">Transmembrane helix</keyword>
<dbReference type="SUPFAM" id="SSF103473">
    <property type="entry name" value="MFS general substrate transporter"/>
    <property type="match status" value="1"/>
</dbReference>
<keyword evidence="3" id="KW-1185">Reference proteome</keyword>
<accession>A0ABN3GXJ0</accession>
<feature type="transmembrane region" description="Helical" evidence="1">
    <location>
        <begin position="250"/>
        <end position="267"/>
    </location>
</feature>
<protein>
    <submittedName>
        <fullName evidence="2">MFS transporter</fullName>
    </submittedName>
</protein>
<dbReference type="InterPro" id="IPR011701">
    <property type="entry name" value="MFS"/>
</dbReference>
<name>A0ABN3GXJ0_9PSEU</name>
<feature type="transmembrane region" description="Helical" evidence="1">
    <location>
        <begin position="279"/>
        <end position="295"/>
    </location>
</feature>
<dbReference type="EMBL" id="BAAARA010000024">
    <property type="protein sequence ID" value="GAA2362924.1"/>
    <property type="molecule type" value="Genomic_DNA"/>
</dbReference>
<keyword evidence="1" id="KW-0472">Membrane</keyword>
<evidence type="ECO:0000313" key="3">
    <source>
        <dbReference type="Proteomes" id="UP001501218"/>
    </source>
</evidence>
<feature type="transmembrane region" description="Helical" evidence="1">
    <location>
        <begin position="46"/>
        <end position="67"/>
    </location>
</feature>
<evidence type="ECO:0000313" key="2">
    <source>
        <dbReference type="EMBL" id="GAA2362924.1"/>
    </source>
</evidence>
<comment type="caution">
    <text evidence="2">The sequence shown here is derived from an EMBL/GenBank/DDBJ whole genome shotgun (WGS) entry which is preliminary data.</text>
</comment>
<gene>
    <name evidence="2" type="ORF">GCM10009854_48250</name>
</gene>
<dbReference type="PANTHER" id="PTHR23542:SF1">
    <property type="entry name" value="MAJOR FACILITATOR SUPERFAMILY (MFS) PROFILE DOMAIN-CONTAINING PROTEIN"/>
    <property type="match status" value="1"/>
</dbReference>
<keyword evidence="1" id="KW-0812">Transmembrane</keyword>
<feature type="transmembrane region" description="Helical" evidence="1">
    <location>
        <begin position="336"/>
        <end position="355"/>
    </location>
</feature>
<sequence length="396" mass="40852">MGHPYRDCFAQSYAKYLLVTNLLGRLQNGMGPLSIALFLRSERLPYAQIGLLVGLFAIATAIGGPLLGRLVDKHGQARVLIASAFGSAAGFIVLALGSASPALSASAVVLAGALTPPLEPCLRSLWEKLLGQQRLVAAAYSLDASMQQIVYVVGPLLVVTIAAATSPAVALWCVGGVTLAGTLLFVRARPVRQWQPSFPETRSWIGPLRSVELCKTLLSLGGVGFALGVFSLATVMVAEAHTNSENMSGLLLGAHAAGALIGGLVYGSRTWSLKPQAQLPVLFTGLACGYLPLLTQPSLPVMIVLMGIAGLFLSPVLACGFVIIGEVAPEGTKTEAFAWVVTITLIGNSLGSATSGAVQSAGLTTVFALPLAAATAGLIISFTVRSNSAPGLAHDR</sequence>
<feature type="transmembrane region" description="Helical" evidence="1">
    <location>
        <begin position="301"/>
        <end position="324"/>
    </location>
</feature>
<dbReference type="Gene3D" id="1.20.1250.20">
    <property type="entry name" value="MFS general substrate transporter like domains"/>
    <property type="match status" value="2"/>
</dbReference>
<proteinExistence type="predicted"/>